<accession>A0A6J6K4I4</accession>
<dbReference type="GO" id="GO:0005783">
    <property type="term" value="C:endoplasmic reticulum"/>
    <property type="evidence" value="ECO:0007669"/>
    <property type="project" value="TreeGrafter"/>
</dbReference>
<dbReference type="EMBL" id="CAEZTR010000001">
    <property type="protein sequence ID" value="CAB4563086.1"/>
    <property type="molecule type" value="Genomic_DNA"/>
</dbReference>
<evidence type="ECO:0000256" key="3">
    <source>
        <dbReference type="ARBA" id="ARBA00022989"/>
    </source>
</evidence>
<evidence type="ECO:0000256" key="1">
    <source>
        <dbReference type="ARBA" id="ARBA00004127"/>
    </source>
</evidence>
<dbReference type="GO" id="GO:0016020">
    <property type="term" value="C:membrane"/>
    <property type="evidence" value="ECO:0007669"/>
    <property type="project" value="GOC"/>
</dbReference>
<evidence type="ECO:0000313" key="10">
    <source>
        <dbReference type="EMBL" id="CAB4560724.1"/>
    </source>
</evidence>
<dbReference type="AlphaFoldDB" id="A0A6J6K4I4"/>
<evidence type="ECO:0000313" key="9">
    <source>
        <dbReference type="EMBL" id="CAB4555334.1"/>
    </source>
</evidence>
<comment type="subcellular location">
    <subcellularLocation>
        <location evidence="1">Endomembrane system</location>
        <topology evidence="1">Multi-pass membrane protein</topology>
    </subcellularLocation>
</comment>
<evidence type="ECO:0000259" key="8">
    <source>
        <dbReference type="Pfam" id="PF04116"/>
    </source>
</evidence>
<feature type="transmembrane region" description="Helical" evidence="7">
    <location>
        <begin position="128"/>
        <end position="152"/>
    </location>
</feature>
<evidence type="ECO:0000256" key="2">
    <source>
        <dbReference type="ARBA" id="ARBA00022692"/>
    </source>
</evidence>
<evidence type="ECO:0000256" key="5">
    <source>
        <dbReference type="ARBA" id="ARBA00023098"/>
    </source>
</evidence>
<evidence type="ECO:0000313" key="12">
    <source>
        <dbReference type="EMBL" id="CAB4643295.1"/>
    </source>
</evidence>
<dbReference type="GO" id="GO:0050479">
    <property type="term" value="F:glyceryl-ether monooxygenase activity"/>
    <property type="evidence" value="ECO:0007669"/>
    <property type="project" value="TreeGrafter"/>
</dbReference>
<evidence type="ECO:0000256" key="7">
    <source>
        <dbReference type="SAM" id="Phobius"/>
    </source>
</evidence>
<gene>
    <name evidence="9" type="ORF">UFOPK1495_01153</name>
    <name evidence="10" type="ORF">UFOPK1603_00548</name>
    <name evidence="11" type="ORF">UFOPK1711_00048</name>
    <name evidence="12" type="ORF">UFOPK2143_00836</name>
    <name evidence="13" type="ORF">UFOPK2350_00087</name>
</gene>
<evidence type="ECO:0000256" key="6">
    <source>
        <dbReference type="ARBA" id="ARBA00023136"/>
    </source>
</evidence>
<organism evidence="12">
    <name type="scientific">freshwater metagenome</name>
    <dbReference type="NCBI Taxonomy" id="449393"/>
    <lineage>
        <taxon>unclassified sequences</taxon>
        <taxon>metagenomes</taxon>
        <taxon>ecological metagenomes</taxon>
    </lineage>
</organism>
<feature type="domain" description="Fatty acid hydroxylase" evidence="8">
    <location>
        <begin position="139"/>
        <end position="272"/>
    </location>
</feature>
<dbReference type="GO" id="GO:0006643">
    <property type="term" value="P:membrane lipid metabolic process"/>
    <property type="evidence" value="ECO:0007669"/>
    <property type="project" value="TreeGrafter"/>
</dbReference>
<feature type="transmembrane region" description="Helical" evidence="7">
    <location>
        <begin position="45"/>
        <end position="65"/>
    </location>
</feature>
<evidence type="ECO:0000313" key="11">
    <source>
        <dbReference type="EMBL" id="CAB4563086.1"/>
    </source>
</evidence>
<feature type="transmembrane region" description="Helical" evidence="7">
    <location>
        <begin position="20"/>
        <end position="38"/>
    </location>
</feature>
<dbReference type="EMBL" id="CAEZXE010000004">
    <property type="protein sequence ID" value="CAB4666558.1"/>
    <property type="molecule type" value="Genomic_DNA"/>
</dbReference>
<evidence type="ECO:0000256" key="4">
    <source>
        <dbReference type="ARBA" id="ARBA00023002"/>
    </source>
</evidence>
<dbReference type="EMBL" id="CAEZTG010000036">
    <property type="protein sequence ID" value="CAB4560724.1"/>
    <property type="molecule type" value="Genomic_DNA"/>
</dbReference>
<proteinExistence type="predicted"/>
<keyword evidence="3 7" id="KW-1133">Transmembrane helix</keyword>
<keyword evidence="4" id="KW-0560">Oxidoreductase</keyword>
<dbReference type="PANTHER" id="PTHR21624">
    <property type="entry name" value="STEROL DESATURASE-RELATED PROTEIN"/>
    <property type="match status" value="1"/>
</dbReference>
<dbReference type="InterPro" id="IPR006694">
    <property type="entry name" value="Fatty_acid_hydroxylase"/>
</dbReference>
<dbReference type="EMBL" id="CAEZSU010000120">
    <property type="protein sequence ID" value="CAB4555334.1"/>
    <property type="molecule type" value="Genomic_DNA"/>
</dbReference>
<feature type="transmembrane region" description="Helical" evidence="7">
    <location>
        <begin position="85"/>
        <end position="107"/>
    </location>
</feature>
<reference evidence="12" key="1">
    <citation type="submission" date="2020-05" db="EMBL/GenBank/DDBJ databases">
        <authorList>
            <person name="Chiriac C."/>
            <person name="Salcher M."/>
            <person name="Ghai R."/>
            <person name="Kavagutti S V."/>
        </authorList>
    </citation>
    <scope>NUCLEOTIDE SEQUENCE</scope>
</reference>
<dbReference type="InterPro" id="IPR051689">
    <property type="entry name" value="Sterol_desaturase/TMEM195"/>
</dbReference>
<dbReference type="PANTHER" id="PTHR21624:SF1">
    <property type="entry name" value="ALKYLGLYCEROL MONOOXYGENASE"/>
    <property type="match status" value="1"/>
</dbReference>
<protein>
    <submittedName>
        <fullName evidence="12">Unannotated protein</fullName>
    </submittedName>
</protein>
<evidence type="ECO:0000313" key="13">
    <source>
        <dbReference type="EMBL" id="CAB4666558.1"/>
    </source>
</evidence>
<name>A0A6J6K4I4_9ZZZZ</name>
<feature type="transmembrane region" description="Helical" evidence="7">
    <location>
        <begin position="195"/>
        <end position="220"/>
    </location>
</feature>
<sequence>MTTNENPHPTKAEAKIFERYSWLPLVIALIIGAFWVVSKLRTHKLQAVIFAVGVVLLLGVEFLRWRRSRSQTGEKLDSTTFVDGASSFCIALIYGIGSALIVIPLLYAFAQWVHSHAIFQINERLKDIFGGASTVVIAILLFIVVDFSYYWAHRLGHRMELFWANHSVHHSSEHYNPTTAVRISFLDEAWDLVLVSLWALLGFSPIALFGIYGFVMLYQLPLHVSWRGRFPRPIEYVFNTPEHHQAHHARQKLYIDKNFSGVFILWDRIFGTYAEVEKVNPLYGLTIPVGTFRILPIMFHENVSMIKKMVRAKSVGTAVQYPFRPPYWEPAEK</sequence>
<keyword evidence="2 7" id="KW-0812">Transmembrane</keyword>
<keyword evidence="5" id="KW-0443">Lipid metabolism</keyword>
<dbReference type="GO" id="GO:0005506">
    <property type="term" value="F:iron ion binding"/>
    <property type="evidence" value="ECO:0007669"/>
    <property type="project" value="InterPro"/>
</dbReference>
<dbReference type="EMBL" id="CAEZVV010000041">
    <property type="protein sequence ID" value="CAB4643295.1"/>
    <property type="molecule type" value="Genomic_DNA"/>
</dbReference>
<dbReference type="GO" id="GO:0008610">
    <property type="term" value="P:lipid biosynthetic process"/>
    <property type="evidence" value="ECO:0007669"/>
    <property type="project" value="InterPro"/>
</dbReference>
<dbReference type="Pfam" id="PF04116">
    <property type="entry name" value="FA_hydroxylase"/>
    <property type="match status" value="1"/>
</dbReference>
<keyword evidence="6 7" id="KW-0472">Membrane</keyword>